<keyword evidence="3" id="KW-0418">Kinase</keyword>
<evidence type="ECO:0000313" key="4">
    <source>
        <dbReference type="Proteomes" id="UP000236333"/>
    </source>
</evidence>
<dbReference type="OrthoDB" id="1290869at2759"/>
<feature type="transmembrane region" description="Helical" evidence="1">
    <location>
        <begin position="312"/>
        <end position="329"/>
    </location>
</feature>
<dbReference type="InterPro" id="IPR004147">
    <property type="entry name" value="ABC1_dom"/>
</dbReference>
<dbReference type="EMBL" id="PGGS01000011">
    <property type="protein sequence ID" value="PNH12285.1"/>
    <property type="molecule type" value="Genomic_DNA"/>
</dbReference>
<feature type="transmembrane region" description="Helical" evidence="1">
    <location>
        <begin position="94"/>
        <end position="114"/>
    </location>
</feature>
<proteinExistence type="predicted"/>
<dbReference type="InterPro" id="IPR052402">
    <property type="entry name" value="ADCK_kinase"/>
</dbReference>
<evidence type="ECO:0000259" key="2">
    <source>
        <dbReference type="Pfam" id="PF03109"/>
    </source>
</evidence>
<accession>A0A2J8AIE6</accession>
<dbReference type="PANTHER" id="PTHR45890:SF9">
    <property type="entry name" value="PROTEIN KINASE DOMAIN-CONTAINING PROTEIN"/>
    <property type="match status" value="1"/>
</dbReference>
<keyword evidence="1" id="KW-0472">Membrane</keyword>
<sequence length="358" mass="37083">MEMRGVEGVACAPYCNGNKRPTNIRQCEDSPSCPGAGVDIRTLSPSQLAALLASEQAAVEALGLPLYGRADHAHLATLARSLGHLERLRLACRAAYLIVVFAPFLLVGVCLLLLSSALNRTAKGGADASVAAAEGSSGGGAGRALAGGALAGAGAGGGAGGGRGRVSAWRSRAALGCRVVAWRLLLGGCRRSGAAFIKWGQWAATRADLFPDDFCSALSQLHDAAPTHSFAFSRRQVEASFGMSLESMFETFEPRPVASGSIAQVHRALLRCPGGPPMAVAVKVVHPHVAEHIRQDVLRLARRHSVTIDSSYASLVIAVCVIVGFAASLDPEVNLVDAAIPALLAHALTGRVVGRLYS</sequence>
<evidence type="ECO:0000256" key="1">
    <source>
        <dbReference type="SAM" id="Phobius"/>
    </source>
</evidence>
<evidence type="ECO:0000313" key="3">
    <source>
        <dbReference type="EMBL" id="PNH12285.1"/>
    </source>
</evidence>
<reference evidence="3 4" key="1">
    <citation type="journal article" date="2017" name="Mol. Biol. Evol.">
        <title>The 4-celled Tetrabaena socialis nuclear genome reveals the essential components for genetic control of cell number at the origin of multicellularity in the volvocine lineage.</title>
        <authorList>
            <person name="Featherston J."/>
            <person name="Arakaki Y."/>
            <person name="Hanschen E.R."/>
            <person name="Ferris P.J."/>
            <person name="Michod R.E."/>
            <person name="Olson B.J.S.C."/>
            <person name="Nozaki H."/>
            <person name="Durand P.M."/>
        </authorList>
    </citation>
    <scope>NUCLEOTIDE SEQUENCE [LARGE SCALE GENOMIC DNA]</scope>
    <source>
        <strain evidence="3 4">NIES-571</strain>
    </source>
</reference>
<dbReference type="Proteomes" id="UP000236333">
    <property type="component" value="Unassembled WGS sequence"/>
</dbReference>
<dbReference type="GO" id="GO:0016301">
    <property type="term" value="F:kinase activity"/>
    <property type="evidence" value="ECO:0007669"/>
    <property type="project" value="UniProtKB-KW"/>
</dbReference>
<feature type="domain" description="ABC1 atypical kinase-like" evidence="2">
    <location>
        <begin position="220"/>
        <end position="303"/>
    </location>
</feature>
<keyword evidence="4" id="KW-1185">Reference proteome</keyword>
<dbReference type="PANTHER" id="PTHR45890">
    <property type="entry name" value="AARF DOMAIN CONTAINING KINASE 2 (PREDICTED)"/>
    <property type="match status" value="1"/>
</dbReference>
<dbReference type="Pfam" id="PF03109">
    <property type="entry name" value="ABC1"/>
    <property type="match status" value="1"/>
</dbReference>
<comment type="caution">
    <text evidence="3">The sequence shown here is derived from an EMBL/GenBank/DDBJ whole genome shotgun (WGS) entry which is preliminary data.</text>
</comment>
<gene>
    <name evidence="3" type="ORF">TSOC_000803</name>
</gene>
<keyword evidence="3" id="KW-0808">Transferase</keyword>
<keyword evidence="1" id="KW-1133">Transmembrane helix</keyword>
<name>A0A2J8AIE6_9CHLO</name>
<keyword evidence="1" id="KW-0812">Transmembrane</keyword>
<organism evidence="3 4">
    <name type="scientific">Tetrabaena socialis</name>
    <dbReference type="NCBI Taxonomy" id="47790"/>
    <lineage>
        <taxon>Eukaryota</taxon>
        <taxon>Viridiplantae</taxon>
        <taxon>Chlorophyta</taxon>
        <taxon>core chlorophytes</taxon>
        <taxon>Chlorophyceae</taxon>
        <taxon>CS clade</taxon>
        <taxon>Chlamydomonadales</taxon>
        <taxon>Tetrabaenaceae</taxon>
        <taxon>Tetrabaena</taxon>
    </lineage>
</organism>
<dbReference type="AlphaFoldDB" id="A0A2J8AIE6"/>
<protein>
    <submittedName>
        <fullName evidence="3">Putative serine/threonine-protein kinase</fullName>
    </submittedName>
</protein>